<evidence type="ECO:0000256" key="9">
    <source>
        <dbReference type="ARBA" id="ARBA00030039"/>
    </source>
</evidence>
<dbReference type="GO" id="GO:1990879">
    <property type="term" value="C:CST complex"/>
    <property type="evidence" value="ECO:0007669"/>
    <property type="project" value="InterPro"/>
</dbReference>
<dbReference type="PANTHER" id="PTHR13989:SF33">
    <property type="entry name" value="CST COMPLEX SUBUNIT STN1"/>
    <property type="match status" value="1"/>
</dbReference>
<evidence type="ECO:0000313" key="14">
    <source>
        <dbReference type="Proteomes" id="UP001488838"/>
    </source>
</evidence>
<dbReference type="PANTHER" id="PTHR13989">
    <property type="entry name" value="REPLICATION PROTEIN A-RELATED"/>
    <property type="match status" value="1"/>
</dbReference>
<dbReference type="EMBL" id="JBBHLL010000185">
    <property type="protein sequence ID" value="KAK7810855.1"/>
    <property type="molecule type" value="Genomic_DNA"/>
</dbReference>
<dbReference type="GO" id="GO:0010833">
    <property type="term" value="P:telomere maintenance via telomere lengthening"/>
    <property type="evidence" value="ECO:0007669"/>
    <property type="project" value="UniProtKB-UniRule"/>
</dbReference>
<evidence type="ECO:0000256" key="7">
    <source>
        <dbReference type="ARBA" id="ARBA00023125"/>
    </source>
</evidence>
<dbReference type="InterPro" id="IPR040260">
    <property type="entry name" value="RFA2-like"/>
</dbReference>
<keyword evidence="7 11" id="KW-0238">DNA-binding</keyword>
<dbReference type="InterPro" id="IPR042082">
    <property type="entry name" value="CST_Stn1_wHTH1_sf"/>
</dbReference>
<comment type="caution">
    <text evidence="13">The sequence shown here is derived from an EMBL/GenBank/DDBJ whole genome shotgun (WGS) entry which is preliminary data.</text>
</comment>
<name>A0AAW0I8Y3_MYOGA</name>
<accession>A0AAW0I8Y3</accession>
<dbReference type="InterPro" id="IPR014647">
    <property type="entry name" value="Stn1"/>
</dbReference>
<dbReference type="InterPro" id="IPR036388">
    <property type="entry name" value="WH-like_DNA-bd_sf"/>
</dbReference>
<dbReference type="Pfam" id="PF09170">
    <property type="entry name" value="STN1_2"/>
    <property type="match status" value="1"/>
</dbReference>
<evidence type="ECO:0000256" key="4">
    <source>
        <dbReference type="ARBA" id="ARBA00017411"/>
    </source>
</evidence>
<evidence type="ECO:0000256" key="11">
    <source>
        <dbReference type="PIRNR" id="PIRNR036950"/>
    </source>
</evidence>
<evidence type="ECO:0000256" key="6">
    <source>
        <dbReference type="ARBA" id="ARBA00022895"/>
    </source>
</evidence>
<dbReference type="Gene3D" id="1.10.10.10">
    <property type="entry name" value="Winged helix-like DNA-binding domain superfamily/Winged helix DNA-binding domain"/>
    <property type="match status" value="1"/>
</dbReference>
<proteinExistence type="inferred from homology"/>
<keyword evidence="14" id="KW-1185">Reference proteome</keyword>
<dbReference type="GO" id="GO:0043047">
    <property type="term" value="F:single-stranded telomeric DNA binding"/>
    <property type="evidence" value="ECO:0007669"/>
    <property type="project" value="UniProtKB-UniRule"/>
</dbReference>
<reference evidence="13 14" key="1">
    <citation type="journal article" date="2023" name="bioRxiv">
        <title>Conserved and derived expression patterns and positive selection on dental genes reveal complex evolutionary context of ever-growing rodent molars.</title>
        <authorList>
            <person name="Calamari Z.T."/>
            <person name="Song A."/>
            <person name="Cohen E."/>
            <person name="Akter M."/>
            <person name="Roy R.D."/>
            <person name="Hallikas O."/>
            <person name="Christensen M.M."/>
            <person name="Li P."/>
            <person name="Marangoni P."/>
            <person name="Jernvall J."/>
            <person name="Klein O.D."/>
        </authorList>
    </citation>
    <scope>NUCLEOTIDE SEQUENCE [LARGE SCALE GENOMIC DNA]</scope>
    <source>
        <strain evidence="13">V071</strain>
    </source>
</reference>
<dbReference type="PIRSF" id="PIRSF036950">
    <property type="entry name" value="UCP036950"/>
    <property type="match status" value="1"/>
</dbReference>
<comment type="similarity">
    <text evidence="3">Belongs to the STN1 family.</text>
</comment>
<comment type="subunit">
    <text evidence="11">Component of the CST complex.</text>
</comment>
<evidence type="ECO:0000256" key="3">
    <source>
        <dbReference type="ARBA" id="ARBA00009698"/>
    </source>
</evidence>
<feature type="domain" description="Stn1 C-terminal" evidence="12">
    <location>
        <begin position="212"/>
        <end position="381"/>
    </location>
</feature>
<dbReference type="SUPFAM" id="SSF50249">
    <property type="entry name" value="Nucleic acid-binding proteins"/>
    <property type="match status" value="1"/>
</dbReference>
<evidence type="ECO:0000256" key="8">
    <source>
        <dbReference type="ARBA" id="ARBA00023242"/>
    </source>
</evidence>
<dbReference type="GO" id="GO:0016233">
    <property type="term" value="P:telomere capping"/>
    <property type="evidence" value="ECO:0007669"/>
    <property type="project" value="InterPro"/>
</dbReference>
<evidence type="ECO:0000256" key="5">
    <source>
        <dbReference type="ARBA" id="ARBA00022454"/>
    </source>
</evidence>
<evidence type="ECO:0000256" key="10">
    <source>
        <dbReference type="ARBA" id="ARBA00030852"/>
    </source>
</evidence>
<gene>
    <name evidence="13" type="ORF">U0070_013509</name>
</gene>
<protein>
    <recommendedName>
        <fullName evidence="4 11">CST complex subunit STN1</fullName>
    </recommendedName>
    <alternativeName>
        <fullName evidence="10 11">Oligonucleotide/oligosaccharide-binding fold-containing protein 1</fullName>
    </alternativeName>
    <alternativeName>
        <fullName evidence="9 11">Suppressor of cdc thirteen homolog</fullName>
    </alternativeName>
</protein>
<dbReference type="Gene3D" id="2.40.50.140">
    <property type="entry name" value="Nucleic acid-binding proteins"/>
    <property type="match status" value="1"/>
</dbReference>
<sequence length="381" mass="43265">MGTVVGVRERDAFYSYAGPSLSTTADASLSVDDATGVINCTCWKRLSNTESSSDPAAPSTARELSMTSQLKKLQETIKQKTKIEIGDVIHVRGSVRMFREQREISATLYCKHGEFLPSELLFWGWLGPVLRLQTTVLWVIWTWKEVLSEFLLWHLVLGLVDKVDDPVWNIQTARMLELPVLYRRVYDQPFRSPALTEEEPPDKTGTLDLAGLTSLLSEKIKEFLQEKKVHTFYQQDVEMVESLQSLASQPVASQPVAHGTCSDKVESKTSTTSGTVHSVFKNAIQMLWDKGFVFQRDGGSHKPYYVTSKDKDLHQRIYQIIKEECRKPNHVEKGCHLMHVLNCVRLNLRWDLSKAVLQQVLVLLEDQSDIVSTGAHYYTAF</sequence>
<dbReference type="SUPFAM" id="SSF46785">
    <property type="entry name" value="Winged helix' DNA-binding domain"/>
    <property type="match status" value="1"/>
</dbReference>
<evidence type="ECO:0000259" key="12">
    <source>
        <dbReference type="Pfam" id="PF09170"/>
    </source>
</evidence>
<dbReference type="InterPro" id="IPR012340">
    <property type="entry name" value="NA-bd_OB-fold"/>
</dbReference>
<dbReference type="FunFam" id="1.10.10.10:FF:000275">
    <property type="entry name" value="CST complex subunit STN1"/>
    <property type="match status" value="1"/>
</dbReference>
<comment type="function">
    <text evidence="11">Component of the CST complex. The CST complex binds single-stranded DNA with high affinity in a sequence-independent manner, while isolated subunits bind DNA with low affinity by themselves.</text>
</comment>
<comment type="subcellular location">
    <subcellularLocation>
        <location evidence="2">Chromosome</location>
        <location evidence="2">Telomere</location>
    </subcellularLocation>
    <subcellularLocation>
        <location evidence="1 11">Nucleus</location>
    </subcellularLocation>
</comment>
<evidence type="ECO:0000313" key="13">
    <source>
        <dbReference type="EMBL" id="KAK7810855.1"/>
    </source>
</evidence>
<dbReference type="CDD" id="cd04483">
    <property type="entry name" value="hOBFC1_like"/>
    <property type="match status" value="1"/>
</dbReference>
<dbReference type="Gene3D" id="1.10.10.980">
    <property type="entry name" value="CST, Suppressor of Cdc13 homolog, complex subunit STN1, N-terminal domain"/>
    <property type="match status" value="1"/>
</dbReference>
<dbReference type="InterPro" id="IPR036390">
    <property type="entry name" value="WH_DNA-bd_sf"/>
</dbReference>
<dbReference type="Proteomes" id="UP001488838">
    <property type="component" value="Unassembled WGS sequence"/>
</dbReference>
<keyword evidence="6 11" id="KW-0779">Telomere</keyword>
<dbReference type="AlphaFoldDB" id="A0AAW0I8Y3"/>
<organism evidence="13 14">
    <name type="scientific">Myodes glareolus</name>
    <name type="common">Bank vole</name>
    <name type="synonym">Clethrionomys glareolus</name>
    <dbReference type="NCBI Taxonomy" id="447135"/>
    <lineage>
        <taxon>Eukaryota</taxon>
        <taxon>Metazoa</taxon>
        <taxon>Chordata</taxon>
        <taxon>Craniata</taxon>
        <taxon>Vertebrata</taxon>
        <taxon>Euteleostomi</taxon>
        <taxon>Mammalia</taxon>
        <taxon>Eutheria</taxon>
        <taxon>Euarchontoglires</taxon>
        <taxon>Glires</taxon>
        <taxon>Rodentia</taxon>
        <taxon>Myomorpha</taxon>
        <taxon>Muroidea</taxon>
        <taxon>Cricetidae</taxon>
        <taxon>Arvicolinae</taxon>
        <taxon>Myodes</taxon>
    </lineage>
</organism>
<keyword evidence="5 11" id="KW-0158">Chromosome</keyword>
<dbReference type="InterPro" id="IPR015253">
    <property type="entry name" value="CST_STN1_C"/>
</dbReference>
<evidence type="ECO:0000256" key="1">
    <source>
        <dbReference type="ARBA" id="ARBA00004123"/>
    </source>
</evidence>
<evidence type="ECO:0000256" key="2">
    <source>
        <dbReference type="ARBA" id="ARBA00004574"/>
    </source>
</evidence>
<keyword evidence="8 11" id="KW-0539">Nucleus</keyword>